<feature type="compositionally biased region" description="Polar residues" evidence="12">
    <location>
        <begin position="534"/>
        <end position="544"/>
    </location>
</feature>
<dbReference type="PANTHER" id="PTHR13069:SF21">
    <property type="entry name" value="ALKYLATED DNA REPAIR PROTEIN ALKB HOMOLOG 8"/>
    <property type="match status" value="1"/>
</dbReference>
<keyword evidence="7" id="KW-0949">S-adenosyl-L-methionine</keyword>
<feature type="domain" description="Fe2OG dioxygenase" evidence="13">
    <location>
        <begin position="213"/>
        <end position="319"/>
    </location>
</feature>
<dbReference type="Pfam" id="PF08241">
    <property type="entry name" value="Methyltransf_11"/>
    <property type="match status" value="1"/>
</dbReference>
<evidence type="ECO:0000313" key="14">
    <source>
        <dbReference type="EMBL" id="KDR14734.1"/>
    </source>
</evidence>
<evidence type="ECO:0000256" key="3">
    <source>
        <dbReference type="ARBA" id="ARBA00004496"/>
    </source>
</evidence>
<evidence type="ECO:0000256" key="8">
    <source>
        <dbReference type="ARBA" id="ARBA00022723"/>
    </source>
</evidence>
<comment type="subcellular location">
    <subcellularLocation>
        <location evidence="3">Cytoplasm</location>
    </subcellularLocation>
    <subcellularLocation>
        <location evidence="2">Nucleus</location>
    </subcellularLocation>
</comment>
<evidence type="ECO:0000256" key="9">
    <source>
        <dbReference type="ARBA" id="ARBA00022833"/>
    </source>
</evidence>
<dbReference type="PROSITE" id="PS51471">
    <property type="entry name" value="FE2OG_OXY"/>
    <property type="match status" value="1"/>
</dbReference>
<evidence type="ECO:0000256" key="2">
    <source>
        <dbReference type="ARBA" id="ARBA00004123"/>
    </source>
</evidence>
<evidence type="ECO:0000259" key="13">
    <source>
        <dbReference type="PROSITE" id="PS51471"/>
    </source>
</evidence>
<dbReference type="STRING" id="136037.A0A067R5V9"/>
<evidence type="ECO:0000256" key="11">
    <source>
        <dbReference type="ARBA" id="ARBA00023242"/>
    </source>
</evidence>
<dbReference type="InterPro" id="IPR029063">
    <property type="entry name" value="SAM-dependent_MTases_sf"/>
</dbReference>
<evidence type="ECO:0000256" key="7">
    <source>
        <dbReference type="ARBA" id="ARBA00022691"/>
    </source>
</evidence>
<dbReference type="GO" id="GO:0005634">
    <property type="term" value="C:nucleus"/>
    <property type="evidence" value="ECO:0007669"/>
    <property type="project" value="UniProtKB-SubCell"/>
</dbReference>
<feature type="region of interest" description="Disordered" evidence="12">
    <location>
        <begin position="513"/>
        <end position="544"/>
    </location>
</feature>
<evidence type="ECO:0000256" key="4">
    <source>
        <dbReference type="ARBA" id="ARBA00022490"/>
    </source>
</evidence>
<dbReference type="OrthoDB" id="271595at2759"/>
<sequence length="631" mass="71744">MAENKYKKKAQRKQTKAKNILLRDTGISCVDEPTKYVMVANAGLVTGLQQEQLLELTLPYGGVDSIIMLPGKSYCFLIFKDVLHASRAYVSIHGKIKLTPNDSGPLYLAYAERVPEFSHSWNYYQKPPGLILLEEFVTEDEEESLLNCIDWKTTDSHLGQTLKHRRVKHYGYEFRYDINSVDKDCPLSEIIPSECNFLLDRLKENNANVLSSFPTQLTVNHYQPGQGIPPHVDTHSAFEDPILSLSLGSSIVMEFRHQIGQMIPVLLPRRSLLIMSEEARYAWSHGITPRKTDVIPTQSGDLTIQQRGERTSFTFRCIRKGECTCVYHDQCDSYKKKNSISKVHIIDDVLAAQLESLHVHEVYEEIANHFSHTRHKPWPNVVSFVQSLPFGSLLVDVGCGNGKYFGKKTGIFEIGCDHSVGLADVCRDRGFEVFNCNCLSLPLKSEIAEGCLSIAVLHHLATKERRLRAVEEMVRILLPGGKALIYVWAKEQERYKTQSSYLKQDRKNRKKVCDSELKHGQQHSDASKSKDTTSNKASSQFPSLPIHTNRTQFQHQDLLVPWKLKVAGKAELDKTTEASHLESSQEVPTFYRYYHVFQEGELECLCSSVKGAKPIQSYYDQGNWCIVLEKI</sequence>
<name>A0A067R5V9_ZOONE</name>
<organism evidence="14 15">
    <name type="scientific">Zootermopsis nevadensis</name>
    <name type="common">Dampwood termite</name>
    <dbReference type="NCBI Taxonomy" id="136037"/>
    <lineage>
        <taxon>Eukaryota</taxon>
        <taxon>Metazoa</taxon>
        <taxon>Ecdysozoa</taxon>
        <taxon>Arthropoda</taxon>
        <taxon>Hexapoda</taxon>
        <taxon>Insecta</taxon>
        <taxon>Pterygota</taxon>
        <taxon>Neoptera</taxon>
        <taxon>Polyneoptera</taxon>
        <taxon>Dictyoptera</taxon>
        <taxon>Blattodea</taxon>
        <taxon>Blattoidea</taxon>
        <taxon>Termitoidae</taxon>
        <taxon>Termopsidae</taxon>
        <taxon>Zootermopsis</taxon>
    </lineage>
</organism>
<dbReference type="Gene3D" id="3.40.50.150">
    <property type="entry name" value="Vaccinia Virus protein VP39"/>
    <property type="match status" value="1"/>
</dbReference>
<dbReference type="InterPro" id="IPR051422">
    <property type="entry name" value="AlkB_tRNA_MeTrf/Diox"/>
</dbReference>
<dbReference type="FunCoup" id="A0A067R5V9">
    <property type="interactions" value="1030"/>
</dbReference>
<dbReference type="AlphaFoldDB" id="A0A067R5V9"/>
<dbReference type="SUPFAM" id="SSF51197">
    <property type="entry name" value="Clavaminate synthase-like"/>
    <property type="match status" value="1"/>
</dbReference>
<dbReference type="Gene3D" id="2.60.120.590">
    <property type="entry name" value="Alpha-ketoglutarate-dependent dioxygenase AlkB-like"/>
    <property type="match status" value="1"/>
</dbReference>
<dbReference type="InterPro" id="IPR035979">
    <property type="entry name" value="RBD_domain_sf"/>
</dbReference>
<comment type="cofactor">
    <cofactor evidence="1">
        <name>Fe(2+)</name>
        <dbReference type="ChEBI" id="CHEBI:29033"/>
    </cofactor>
</comment>
<dbReference type="GO" id="GO:0008757">
    <property type="term" value="F:S-adenosylmethionine-dependent methyltransferase activity"/>
    <property type="evidence" value="ECO:0007669"/>
    <property type="project" value="InterPro"/>
</dbReference>
<dbReference type="eggNOG" id="KOG4176">
    <property type="taxonomic scope" value="Eukaryota"/>
</dbReference>
<keyword evidence="8" id="KW-0479">Metal-binding</keyword>
<gene>
    <name evidence="14" type="ORF">L798_11662</name>
</gene>
<dbReference type="InterPro" id="IPR034256">
    <property type="entry name" value="ALKBH8_RRM"/>
</dbReference>
<keyword evidence="9" id="KW-0862">Zinc</keyword>
<reference evidence="14 15" key="1">
    <citation type="journal article" date="2014" name="Nat. Commun.">
        <title>Molecular traces of alternative social organization in a termite genome.</title>
        <authorList>
            <person name="Terrapon N."/>
            <person name="Li C."/>
            <person name="Robertson H.M."/>
            <person name="Ji L."/>
            <person name="Meng X."/>
            <person name="Booth W."/>
            <person name="Chen Z."/>
            <person name="Childers C.P."/>
            <person name="Glastad K.M."/>
            <person name="Gokhale K."/>
            <person name="Gowin J."/>
            <person name="Gronenberg W."/>
            <person name="Hermansen R.A."/>
            <person name="Hu H."/>
            <person name="Hunt B.G."/>
            <person name="Huylmans A.K."/>
            <person name="Khalil S.M."/>
            <person name="Mitchell R.D."/>
            <person name="Munoz-Torres M.C."/>
            <person name="Mustard J.A."/>
            <person name="Pan H."/>
            <person name="Reese J.T."/>
            <person name="Scharf M.E."/>
            <person name="Sun F."/>
            <person name="Vogel H."/>
            <person name="Xiao J."/>
            <person name="Yang W."/>
            <person name="Yang Z."/>
            <person name="Yang Z."/>
            <person name="Zhou J."/>
            <person name="Zhu J."/>
            <person name="Brent C.S."/>
            <person name="Elsik C.G."/>
            <person name="Goodisman M.A."/>
            <person name="Liberles D.A."/>
            <person name="Roe R.M."/>
            <person name="Vargo E.L."/>
            <person name="Vilcinskas A."/>
            <person name="Wang J."/>
            <person name="Bornberg-Bauer E."/>
            <person name="Korb J."/>
            <person name="Zhang G."/>
            <person name="Liebig J."/>
        </authorList>
    </citation>
    <scope>NUCLEOTIDE SEQUENCE [LARGE SCALE GENOMIC DNA]</scope>
    <source>
        <tissue evidence="14">Whole organism</tissue>
    </source>
</reference>
<keyword evidence="4" id="KW-0963">Cytoplasm</keyword>
<dbReference type="Pfam" id="PF13532">
    <property type="entry name" value="2OG-FeII_Oxy_2"/>
    <property type="match status" value="1"/>
</dbReference>
<proteinExistence type="predicted"/>
<dbReference type="FunFam" id="3.30.70.330:FF:000570">
    <property type="entry name" value="ALKylated DNA repair protein AlkB homolog"/>
    <property type="match status" value="1"/>
</dbReference>
<keyword evidence="6" id="KW-0808">Transferase</keyword>
<dbReference type="SUPFAM" id="SSF54928">
    <property type="entry name" value="RNA-binding domain, RBD"/>
    <property type="match status" value="1"/>
</dbReference>
<dbReference type="InParanoid" id="A0A067R5V9"/>
<evidence type="ECO:0000256" key="12">
    <source>
        <dbReference type="SAM" id="MobiDB-lite"/>
    </source>
</evidence>
<dbReference type="GO" id="GO:0005737">
    <property type="term" value="C:cytoplasm"/>
    <property type="evidence" value="ECO:0007669"/>
    <property type="project" value="UniProtKB-SubCell"/>
</dbReference>
<dbReference type="Proteomes" id="UP000027135">
    <property type="component" value="Unassembled WGS sequence"/>
</dbReference>
<keyword evidence="5" id="KW-0489">Methyltransferase</keyword>
<dbReference type="CDD" id="cd12431">
    <property type="entry name" value="RRM_ALKBH8"/>
    <property type="match status" value="1"/>
</dbReference>
<keyword evidence="15" id="KW-1185">Reference proteome</keyword>
<evidence type="ECO:0000256" key="10">
    <source>
        <dbReference type="ARBA" id="ARBA00022884"/>
    </source>
</evidence>
<dbReference type="eggNOG" id="KOG1331">
    <property type="taxonomic scope" value="Eukaryota"/>
</dbReference>
<dbReference type="GO" id="GO:0002098">
    <property type="term" value="P:tRNA wobble uridine modification"/>
    <property type="evidence" value="ECO:0007669"/>
    <property type="project" value="TreeGrafter"/>
</dbReference>
<dbReference type="Gene3D" id="3.30.70.330">
    <property type="match status" value="1"/>
</dbReference>
<dbReference type="GO" id="GO:0046872">
    <property type="term" value="F:metal ion binding"/>
    <property type="evidence" value="ECO:0007669"/>
    <property type="project" value="UniProtKB-KW"/>
</dbReference>
<dbReference type="InterPro" id="IPR027450">
    <property type="entry name" value="AlkB-like"/>
</dbReference>
<dbReference type="InterPro" id="IPR005123">
    <property type="entry name" value="Oxoglu/Fe-dep_dioxygenase_dom"/>
</dbReference>
<dbReference type="SUPFAM" id="SSF53335">
    <property type="entry name" value="S-adenosyl-L-methionine-dependent methyltransferases"/>
    <property type="match status" value="1"/>
</dbReference>
<evidence type="ECO:0000313" key="15">
    <source>
        <dbReference type="Proteomes" id="UP000027135"/>
    </source>
</evidence>
<accession>A0A067R5V9</accession>
<protein>
    <submittedName>
        <fullName evidence="14">Alkylated DNA repair protein alkB-like protein 8</fullName>
    </submittedName>
</protein>
<evidence type="ECO:0000256" key="6">
    <source>
        <dbReference type="ARBA" id="ARBA00022679"/>
    </source>
</evidence>
<evidence type="ECO:0000256" key="1">
    <source>
        <dbReference type="ARBA" id="ARBA00001954"/>
    </source>
</evidence>
<evidence type="ECO:0000256" key="5">
    <source>
        <dbReference type="ARBA" id="ARBA00022603"/>
    </source>
</evidence>
<dbReference type="GO" id="GO:0030488">
    <property type="term" value="P:tRNA methylation"/>
    <property type="evidence" value="ECO:0007669"/>
    <property type="project" value="TreeGrafter"/>
</dbReference>
<dbReference type="InterPro" id="IPR013216">
    <property type="entry name" value="Methyltransf_11"/>
</dbReference>
<keyword evidence="11" id="KW-0539">Nucleus</keyword>
<keyword evidence="10" id="KW-0694">RNA-binding</keyword>
<dbReference type="PANTHER" id="PTHR13069">
    <property type="entry name" value="ALKYLATED DNA REPAIR PROTEIN ALKB HOMOLOG 8"/>
    <property type="match status" value="1"/>
</dbReference>
<dbReference type="OMA" id="KYLGCNP"/>
<dbReference type="InterPro" id="IPR037151">
    <property type="entry name" value="AlkB-like_sf"/>
</dbReference>
<dbReference type="InterPro" id="IPR012677">
    <property type="entry name" value="Nucleotide-bd_a/b_plait_sf"/>
</dbReference>
<dbReference type="GO" id="GO:0106335">
    <property type="term" value="F:tRNA (5-carboxymethyluridine(34)-5-O)-methyltransferase activity"/>
    <property type="evidence" value="ECO:0007669"/>
    <property type="project" value="TreeGrafter"/>
</dbReference>
<dbReference type="EMBL" id="KK852866">
    <property type="protein sequence ID" value="KDR14734.1"/>
    <property type="molecule type" value="Genomic_DNA"/>
</dbReference>
<dbReference type="GO" id="GO:0000049">
    <property type="term" value="F:tRNA binding"/>
    <property type="evidence" value="ECO:0007669"/>
    <property type="project" value="TreeGrafter"/>
</dbReference>